<reference evidence="2" key="1">
    <citation type="submission" date="2013-11" db="EMBL/GenBank/DDBJ databases">
        <title>Genome sequence of the fusiform rust pathogen reveals effectors for host alternation and coevolution with pine.</title>
        <authorList>
            <consortium name="DOE Joint Genome Institute"/>
            <person name="Smith K."/>
            <person name="Pendleton A."/>
            <person name="Kubisiak T."/>
            <person name="Anderson C."/>
            <person name="Salamov A."/>
            <person name="Aerts A."/>
            <person name="Riley R."/>
            <person name="Clum A."/>
            <person name="Lindquist E."/>
            <person name="Ence D."/>
            <person name="Campbell M."/>
            <person name="Kronenberg Z."/>
            <person name="Feau N."/>
            <person name="Dhillon B."/>
            <person name="Hamelin R."/>
            <person name="Burleigh J."/>
            <person name="Smith J."/>
            <person name="Yandell M."/>
            <person name="Nelson C."/>
            <person name="Grigoriev I."/>
            <person name="Davis J."/>
        </authorList>
    </citation>
    <scope>NUCLEOTIDE SEQUENCE</scope>
    <source>
        <strain evidence="2">G11</strain>
    </source>
</reference>
<feature type="region of interest" description="Disordered" evidence="1">
    <location>
        <begin position="61"/>
        <end position="96"/>
    </location>
</feature>
<feature type="compositionally biased region" description="Basic and acidic residues" evidence="1">
    <location>
        <begin position="76"/>
        <end position="96"/>
    </location>
</feature>
<dbReference type="EMBL" id="MU167208">
    <property type="protein sequence ID" value="KAG0152599.1"/>
    <property type="molecule type" value="Genomic_DNA"/>
</dbReference>
<protein>
    <submittedName>
        <fullName evidence="2">Uncharacterized protein</fullName>
    </submittedName>
</protein>
<evidence type="ECO:0000313" key="2">
    <source>
        <dbReference type="EMBL" id="KAG0152599.1"/>
    </source>
</evidence>
<name>A0A9P6NYQ7_9BASI</name>
<proteinExistence type="predicted"/>
<comment type="caution">
    <text evidence="2">The sequence shown here is derived from an EMBL/GenBank/DDBJ whole genome shotgun (WGS) entry which is preliminary data.</text>
</comment>
<evidence type="ECO:0000313" key="3">
    <source>
        <dbReference type="Proteomes" id="UP000886653"/>
    </source>
</evidence>
<gene>
    <name evidence="2" type="ORF">CROQUDRAFT_650042</name>
</gene>
<keyword evidence="3" id="KW-1185">Reference proteome</keyword>
<sequence length="96" mass="11201">MHFIKQLIGSKNTLLVQHFDKHWHLDRTSVQRYQHTNKAVLKHQIDLQVLACPTPIVSDPIPIHSHGRPASVLNQSKRDRSTFGEDQQDKRNWVTM</sequence>
<evidence type="ECO:0000256" key="1">
    <source>
        <dbReference type="SAM" id="MobiDB-lite"/>
    </source>
</evidence>
<accession>A0A9P6NYQ7</accession>
<dbReference type="AlphaFoldDB" id="A0A9P6NYQ7"/>
<dbReference type="Proteomes" id="UP000886653">
    <property type="component" value="Unassembled WGS sequence"/>
</dbReference>
<organism evidence="2 3">
    <name type="scientific">Cronartium quercuum f. sp. fusiforme G11</name>
    <dbReference type="NCBI Taxonomy" id="708437"/>
    <lineage>
        <taxon>Eukaryota</taxon>
        <taxon>Fungi</taxon>
        <taxon>Dikarya</taxon>
        <taxon>Basidiomycota</taxon>
        <taxon>Pucciniomycotina</taxon>
        <taxon>Pucciniomycetes</taxon>
        <taxon>Pucciniales</taxon>
        <taxon>Coleosporiaceae</taxon>
        <taxon>Cronartium</taxon>
    </lineage>
</organism>